<dbReference type="Pfam" id="PF02541">
    <property type="entry name" value="Ppx-GppA"/>
    <property type="match status" value="1"/>
</dbReference>
<dbReference type="InterPro" id="IPR043129">
    <property type="entry name" value="ATPase_NBD"/>
</dbReference>
<dbReference type="PANTHER" id="PTHR30005">
    <property type="entry name" value="EXOPOLYPHOSPHATASE"/>
    <property type="match status" value="1"/>
</dbReference>
<feature type="domain" description="Ppx/GppA phosphatase N-terminal" evidence="2">
    <location>
        <begin position="26"/>
        <end position="307"/>
    </location>
</feature>
<evidence type="ECO:0000256" key="1">
    <source>
        <dbReference type="SAM" id="Coils"/>
    </source>
</evidence>
<evidence type="ECO:0000259" key="2">
    <source>
        <dbReference type="Pfam" id="PF02541"/>
    </source>
</evidence>
<keyword evidence="1" id="KW-0175">Coiled coil</keyword>
<dbReference type="Gene3D" id="3.30.420.40">
    <property type="match status" value="1"/>
</dbReference>
<dbReference type="KEGG" id="nva:G3M78_01370"/>
<name>A0A7T0C054_9BACT</name>
<proteinExistence type="predicted"/>
<accession>A0A7T0C054</accession>
<evidence type="ECO:0000313" key="3">
    <source>
        <dbReference type="EMBL" id="QPJ64124.1"/>
    </source>
</evidence>
<dbReference type="SUPFAM" id="SSF53067">
    <property type="entry name" value="Actin-like ATPase domain"/>
    <property type="match status" value="2"/>
</dbReference>
<protein>
    <submittedName>
        <fullName evidence="3">Ppx/GppA family phosphatase</fullName>
    </submittedName>
</protein>
<dbReference type="InterPro" id="IPR050273">
    <property type="entry name" value="GppA/Ppx_hydrolase"/>
</dbReference>
<dbReference type="Gene3D" id="3.30.420.150">
    <property type="entry name" value="Exopolyphosphatase. Domain 2"/>
    <property type="match status" value="1"/>
</dbReference>
<organism evidence="3 4">
    <name type="scientific">Candidatus Nitrohelix vancouverensis</name>
    <dbReference type="NCBI Taxonomy" id="2705534"/>
    <lineage>
        <taxon>Bacteria</taxon>
        <taxon>Pseudomonadati</taxon>
        <taxon>Nitrospinota/Tectimicrobiota group</taxon>
        <taxon>Nitrospinota</taxon>
        <taxon>Nitrospinia</taxon>
        <taxon>Nitrospinales</taxon>
        <taxon>Nitrospinaceae</taxon>
        <taxon>Candidatus Nitrohelix</taxon>
    </lineage>
</organism>
<dbReference type="InterPro" id="IPR003695">
    <property type="entry name" value="Ppx_GppA_N"/>
</dbReference>
<dbReference type="AlphaFoldDB" id="A0A7T0C054"/>
<evidence type="ECO:0000313" key="4">
    <source>
        <dbReference type="Proteomes" id="UP000594464"/>
    </source>
</evidence>
<dbReference type="GO" id="GO:0016462">
    <property type="term" value="F:pyrophosphatase activity"/>
    <property type="evidence" value="ECO:0007669"/>
    <property type="project" value="TreeGrafter"/>
</dbReference>
<dbReference type="CDD" id="cd24054">
    <property type="entry name" value="ASKHA_NBD_AaPPX-GppA_MtPPX2-like"/>
    <property type="match status" value="1"/>
</dbReference>
<dbReference type="EMBL" id="CP048620">
    <property type="protein sequence ID" value="QPJ64124.1"/>
    <property type="molecule type" value="Genomic_DNA"/>
</dbReference>
<feature type="coiled-coil region" evidence="1">
    <location>
        <begin position="77"/>
        <end position="104"/>
    </location>
</feature>
<dbReference type="Proteomes" id="UP000594464">
    <property type="component" value="Chromosome"/>
</dbReference>
<gene>
    <name evidence="3" type="ORF">G3M78_01370</name>
</gene>
<reference evidence="4" key="1">
    <citation type="submission" date="2020-02" db="EMBL/GenBank/DDBJ databases">
        <title>Genomic and physiological characterization of two novel Nitrospinaceae genera.</title>
        <authorList>
            <person name="Mueller A.J."/>
            <person name="Jung M.-Y."/>
            <person name="Strachan C.R."/>
            <person name="Herbold C.W."/>
            <person name="Kirkegaard R.H."/>
            <person name="Daims H."/>
        </authorList>
    </citation>
    <scope>NUCLEOTIDE SEQUENCE [LARGE SCALE GENOMIC DNA]</scope>
</reference>
<dbReference type="PANTHER" id="PTHR30005:SF0">
    <property type="entry name" value="RETROGRADE REGULATION PROTEIN 2"/>
    <property type="match status" value="1"/>
</dbReference>
<sequence length="308" mass="33687">MKRAASIDIGSNTIRLLIGEETGAANFRQLDSLRAITRLGEGMDTEKRLLPHRIDATLKALAEFRACCQSYGDMPILAVATSAVREANNRAEFLRRAKEEAGVEIKIIPWEEEARLTLTGVFQTLPNTGKTALVFDIGGGSTEFILCENGEAVQSVGTRLGVVRLTERFITKHPVVETEYAALDEFLSHELGEVKRQLNAFDPQLTIGTAGTVTTLAAIDGNIVPYDPAKIHGYEIPLERIEAIQNRLKSQTLEQRILLPALEKGREDLIIAGVAITLNVLKTFSTPLLTVSENGLREGILLEALKTA</sequence>